<evidence type="ECO:0000313" key="2">
    <source>
        <dbReference type="EMBL" id="QHU32438.1"/>
    </source>
</evidence>
<dbReference type="EMBL" id="MN740540">
    <property type="protein sequence ID" value="QHU32438.1"/>
    <property type="molecule type" value="Genomic_DNA"/>
</dbReference>
<feature type="region of interest" description="Disordered" evidence="1">
    <location>
        <begin position="640"/>
        <end position="679"/>
    </location>
</feature>
<evidence type="ECO:0008006" key="3">
    <source>
        <dbReference type="Google" id="ProtNLM"/>
    </source>
</evidence>
<protein>
    <recommendedName>
        <fullName evidence="3">Helicase/UvrB N-terminal domain-containing protein</fullName>
    </recommendedName>
</protein>
<organism evidence="2">
    <name type="scientific">viral metagenome</name>
    <dbReference type="NCBI Taxonomy" id="1070528"/>
    <lineage>
        <taxon>unclassified sequences</taxon>
        <taxon>metagenomes</taxon>
        <taxon>organismal metagenomes</taxon>
    </lineage>
</organism>
<feature type="compositionally biased region" description="Polar residues" evidence="1">
    <location>
        <begin position="658"/>
        <end position="679"/>
    </location>
</feature>
<sequence>MDLTQSKLSREEWESIETPISNDEKKILKMIIDGFEDVNIRSNDHLTMFSFVKIEITPETELFLFQKYFSEDIKNIVQKYTEPNTLPLFKSNGVQIKKLKSADNIRIQNLENNITQNKQNIFEFLLIDLCKELLKCFKKQQSNYAFYLYTLLQLKKTNIRNINKYVIEFVNQAIEFTSKQTKISNIIQNAYEFIEKNNYLFSYEDLTLFPHQKQLFTTCKQSPEIPKLILYTAPTGTGKTLSPIGLSNQYRIIFVCVARHIGLALAKSAISMEKKVAFAFGCETASDIRLHYFAAVNYVKHNRSGAIAKVDNSEGSKVEIMICDVQSYLTAMYYMLAFNQADNIITYWDEPTITMDYEKHTLHETIHRNWCENKIPKMVLSCATLPKEDEIMDVIADFRCRFNDAEIHTINSYDCKKSIPILNKDGYCVLPHMLYAEYSKLIECVDYCMKNKTLLRYFDLSEIIRFINYINETGNIPEKYSMDLYFTGISDITMDSLKNYYLLLLKQIQEDKWNNIYLYITTTQKRKYKEKSNIKKSTSVDANKKASTTVLTRTLSTANELTTKSSATSGILLTTADAHTLTDGPTIFLTEDVKKIGNFYIQQSNISSTVFQTIIAKISKNNEIAEKIENLESFIREEQSKTFSSDSKTHKSSGLIDKSNSNKDTNAGTSESDRLTNNTQKMMEEINRLRREIRTITLDPIYVPNSKPHQEIWTPTGEVYENAFLANIDDDTTKMIMSLDIDNNLKVLLLLGIGIFMEKPNIHYMEIMKRLADAQRLFIIIASSDYIYGTNYQFSHGFIGKDLMNMTQQKTLQAMGRIGRNKIQQDYTVRFRDDDMIMKLFKEPEHNIEAINMSALFSS</sequence>
<proteinExistence type="predicted"/>
<dbReference type="AlphaFoldDB" id="A0A6C0LR35"/>
<name>A0A6C0LR35_9ZZZZ</name>
<evidence type="ECO:0000256" key="1">
    <source>
        <dbReference type="SAM" id="MobiDB-lite"/>
    </source>
</evidence>
<reference evidence="2" key="1">
    <citation type="journal article" date="2020" name="Nature">
        <title>Giant virus diversity and host interactions through global metagenomics.</title>
        <authorList>
            <person name="Schulz F."/>
            <person name="Roux S."/>
            <person name="Paez-Espino D."/>
            <person name="Jungbluth S."/>
            <person name="Walsh D.A."/>
            <person name="Denef V.J."/>
            <person name="McMahon K.D."/>
            <person name="Konstantinidis K.T."/>
            <person name="Eloe-Fadrosh E.A."/>
            <person name="Kyrpides N.C."/>
            <person name="Woyke T."/>
        </authorList>
    </citation>
    <scope>NUCLEOTIDE SEQUENCE</scope>
    <source>
        <strain evidence="2">GVMAG-M-3300027969-2</strain>
    </source>
</reference>
<dbReference type="SUPFAM" id="SSF52540">
    <property type="entry name" value="P-loop containing nucleoside triphosphate hydrolases"/>
    <property type="match status" value="2"/>
</dbReference>
<accession>A0A6C0LR35</accession>
<dbReference type="InterPro" id="IPR027417">
    <property type="entry name" value="P-loop_NTPase"/>
</dbReference>